<gene>
    <name evidence="1" type="ORF">N8E88_12610</name>
</gene>
<sequence length="126" mass="13266">MDNKPSESPVRETTNEARQGPLGRPVLNVLIVALLLALVAWGAAELYGERVDNAPGNTGTSGENAPPPAPSTNQPVTNTPVDRDPTPQTGSGGRFSNEEPGPGKLIQVRLLIDCRSDETIASLVKE</sequence>
<dbReference type="EMBL" id="CP104973">
    <property type="protein sequence ID" value="UXN60949.1"/>
    <property type="molecule type" value="Genomic_DNA"/>
</dbReference>
<accession>A0ACD4D5D1</accession>
<dbReference type="Proteomes" id="UP001061991">
    <property type="component" value="Chromosome"/>
</dbReference>
<keyword evidence="2" id="KW-1185">Reference proteome</keyword>
<organism evidence="1 2">
    <name type="scientific">Phyllobacterium zundukense</name>
    <dbReference type="NCBI Taxonomy" id="1867719"/>
    <lineage>
        <taxon>Bacteria</taxon>
        <taxon>Pseudomonadati</taxon>
        <taxon>Pseudomonadota</taxon>
        <taxon>Alphaproteobacteria</taxon>
        <taxon>Hyphomicrobiales</taxon>
        <taxon>Phyllobacteriaceae</taxon>
        <taxon>Phyllobacterium</taxon>
    </lineage>
</organism>
<evidence type="ECO:0000313" key="1">
    <source>
        <dbReference type="EMBL" id="UXN60949.1"/>
    </source>
</evidence>
<evidence type="ECO:0000313" key="2">
    <source>
        <dbReference type="Proteomes" id="UP001061991"/>
    </source>
</evidence>
<name>A0ACD4D5D1_9HYPH</name>
<reference evidence="1" key="1">
    <citation type="submission" date="2022-09" db="EMBL/GenBank/DDBJ databases">
        <title>Interaction between co-microsymbionts with complementary sets of symbiotic genes in legume-rhizobium systems.</title>
        <authorList>
            <person name="Safronova V."/>
            <person name="Sazanova A."/>
            <person name="Afonin A."/>
            <person name="Chirak E."/>
        </authorList>
    </citation>
    <scope>NUCLEOTIDE SEQUENCE</scope>
    <source>
        <strain evidence="1">A18/3m</strain>
    </source>
</reference>
<proteinExistence type="predicted"/>
<protein>
    <submittedName>
        <fullName evidence="1">Uncharacterized protein</fullName>
    </submittedName>
</protein>